<evidence type="ECO:0000313" key="10">
    <source>
        <dbReference type="EMBL" id="HFK21257.1"/>
    </source>
</evidence>
<accession>A0A7C3N7Q4</accession>
<dbReference type="Gene3D" id="3.40.640.10">
    <property type="entry name" value="Type I PLP-dependent aspartate aminotransferase-like (Major domain)"/>
    <property type="match status" value="1"/>
</dbReference>
<sequence>MRKEEVLDLSEKYLSRMYKRYYPFFPERGIDDVVYDLDGSPYIDLYAGVSIVNVGWLNKKVSGAVEAQLKRLYHTSSVYYLDYAAKLAKMLAELSPGGKLTKSFFTNSGSEANETAISVSRRTTKRQYIIALHRSFHGRTFYALSALGQSHLKSGLAPFAPVAFAPDPYCYRCPLGHKCAPDCGYACARYLDEILKCAIGGDAVAAFLAEPMQANGGMIIPPPDYFKEIKAILDRHQILFIDDEVQAGNGRSGKLWGIEHYGVVPDILTVSKAIANGFPLGVTMMNESVDSLLKPGEHYSTLGGNAIACVAATAVLEQLRGGIIEKASESGKYFKAGLEKLMDKYEIIGDVRGVGLFIGVELVKDRSSKAPAREEAAKFLQELFARRVLVGVGGLEGNVIRIEPPLVLTREHIDQSLEAFEGSLKAIRS</sequence>
<dbReference type="GO" id="GO:0008453">
    <property type="term" value="F:alanine-glyoxylate transaminase activity"/>
    <property type="evidence" value="ECO:0007669"/>
    <property type="project" value="UniProtKB-EC"/>
</dbReference>
<keyword evidence="6 10" id="KW-0808">Transferase</keyword>
<comment type="similarity">
    <text evidence="2 9">Belongs to the class-III pyridoxal-phosphate-dependent aminotransferase family.</text>
</comment>
<dbReference type="InterPro" id="IPR005814">
    <property type="entry name" value="Aminotrans_3"/>
</dbReference>
<keyword evidence="7 9" id="KW-0663">Pyridoxal phosphate</keyword>
<dbReference type="AlphaFoldDB" id="A0A7C3N7Q4"/>
<dbReference type="GO" id="GO:0030170">
    <property type="term" value="F:pyridoxal phosphate binding"/>
    <property type="evidence" value="ECO:0007669"/>
    <property type="project" value="InterPro"/>
</dbReference>
<protein>
    <recommendedName>
        <fullName evidence="4">alanine--glyoxylate transaminase</fullName>
        <ecNumber evidence="4">2.6.1.44</ecNumber>
    </recommendedName>
</protein>
<evidence type="ECO:0000256" key="1">
    <source>
        <dbReference type="ARBA" id="ARBA00001933"/>
    </source>
</evidence>
<dbReference type="PANTHER" id="PTHR45688">
    <property type="match status" value="1"/>
</dbReference>
<dbReference type="PROSITE" id="PS00600">
    <property type="entry name" value="AA_TRANSFER_CLASS_3"/>
    <property type="match status" value="1"/>
</dbReference>
<comment type="subunit">
    <text evidence="3">Homotetramer.</text>
</comment>
<reference evidence="10" key="1">
    <citation type="journal article" date="2020" name="mSystems">
        <title>Genome- and Community-Level Interaction Insights into Carbon Utilization and Element Cycling Functions of Hydrothermarchaeota in Hydrothermal Sediment.</title>
        <authorList>
            <person name="Zhou Z."/>
            <person name="Liu Y."/>
            <person name="Xu W."/>
            <person name="Pan J."/>
            <person name="Luo Z.H."/>
            <person name="Li M."/>
        </authorList>
    </citation>
    <scope>NUCLEOTIDE SEQUENCE [LARGE SCALE GENOMIC DNA]</scope>
    <source>
        <strain evidence="10">SpSt-468</strain>
    </source>
</reference>
<dbReference type="PIRSF" id="PIRSF000521">
    <property type="entry name" value="Transaminase_4ab_Lys_Orn"/>
    <property type="match status" value="1"/>
</dbReference>
<dbReference type="EMBL" id="DSTX01000013">
    <property type="protein sequence ID" value="HFK21257.1"/>
    <property type="molecule type" value="Genomic_DNA"/>
</dbReference>
<dbReference type="EC" id="2.6.1.44" evidence="4"/>
<dbReference type="Pfam" id="PF00202">
    <property type="entry name" value="Aminotran_3"/>
    <property type="match status" value="1"/>
</dbReference>
<dbReference type="InterPro" id="IPR049704">
    <property type="entry name" value="Aminotrans_3_PPA_site"/>
</dbReference>
<evidence type="ECO:0000256" key="6">
    <source>
        <dbReference type="ARBA" id="ARBA00022679"/>
    </source>
</evidence>
<dbReference type="SUPFAM" id="SSF53383">
    <property type="entry name" value="PLP-dependent transferases"/>
    <property type="match status" value="1"/>
</dbReference>
<keyword evidence="8" id="KW-0809">Transit peptide</keyword>
<dbReference type="InterPro" id="IPR015421">
    <property type="entry name" value="PyrdxlP-dep_Trfase_major"/>
</dbReference>
<comment type="cofactor">
    <cofactor evidence="1">
        <name>pyridoxal 5'-phosphate</name>
        <dbReference type="ChEBI" id="CHEBI:597326"/>
    </cofactor>
</comment>
<dbReference type="InterPro" id="IPR015424">
    <property type="entry name" value="PyrdxlP-dep_Trfase"/>
</dbReference>
<comment type="caution">
    <text evidence="10">The sequence shown here is derived from an EMBL/GenBank/DDBJ whole genome shotgun (WGS) entry which is preliminary data.</text>
</comment>
<dbReference type="Gene3D" id="3.90.1150.10">
    <property type="entry name" value="Aspartate Aminotransferase, domain 1"/>
    <property type="match status" value="1"/>
</dbReference>
<organism evidence="10">
    <name type="scientific">Candidatus Methanomethylicus mesodigestus</name>
    <dbReference type="NCBI Taxonomy" id="1867258"/>
    <lineage>
        <taxon>Archaea</taxon>
        <taxon>Thermoproteota</taxon>
        <taxon>Methanosuratincolia</taxon>
        <taxon>Candidatus Methanomethylicales</taxon>
        <taxon>Candidatus Methanomethylicaceae</taxon>
        <taxon>Candidatus Methanomethylicus</taxon>
    </lineage>
</organism>
<evidence type="ECO:0000256" key="2">
    <source>
        <dbReference type="ARBA" id="ARBA00008954"/>
    </source>
</evidence>
<evidence type="ECO:0000256" key="8">
    <source>
        <dbReference type="ARBA" id="ARBA00022946"/>
    </source>
</evidence>
<proteinExistence type="inferred from homology"/>
<evidence type="ECO:0000256" key="3">
    <source>
        <dbReference type="ARBA" id="ARBA00011881"/>
    </source>
</evidence>
<gene>
    <name evidence="10" type="ORF">ENS19_08300</name>
</gene>
<name>A0A7C3N7Q4_9CREN</name>
<evidence type="ECO:0000256" key="9">
    <source>
        <dbReference type="RuleBase" id="RU003560"/>
    </source>
</evidence>
<evidence type="ECO:0000256" key="7">
    <source>
        <dbReference type="ARBA" id="ARBA00022898"/>
    </source>
</evidence>
<evidence type="ECO:0000256" key="5">
    <source>
        <dbReference type="ARBA" id="ARBA00022576"/>
    </source>
</evidence>
<evidence type="ECO:0000256" key="4">
    <source>
        <dbReference type="ARBA" id="ARBA00013049"/>
    </source>
</evidence>
<dbReference type="CDD" id="cd00610">
    <property type="entry name" value="OAT_like"/>
    <property type="match status" value="1"/>
</dbReference>
<keyword evidence="5 10" id="KW-0032">Aminotransferase</keyword>
<dbReference type="PANTHER" id="PTHR45688:SF3">
    <property type="entry name" value="ALANINE--GLYOXYLATE AMINOTRANSFERASE 2, MITOCHONDRIAL"/>
    <property type="match status" value="1"/>
</dbReference>
<dbReference type="InterPro" id="IPR015422">
    <property type="entry name" value="PyrdxlP-dep_Trfase_small"/>
</dbReference>